<reference evidence="9" key="1">
    <citation type="submission" date="2019-08" db="EMBL/GenBank/DDBJ databases">
        <title>The genome of the North American firefly Photinus pyralis.</title>
        <authorList>
            <consortium name="Photinus pyralis genome working group"/>
            <person name="Fallon T.R."/>
            <person name="Sander Lower S.E."/>
            <person name="Weng J.-K."/>
        </authorList>
    </citation>
    <scope>NUCLEOTIDE SEQUENCE</scope>
    <source>
        <strain evidence="9">TRF0915ILg1</strain>
        <tissue evidence="9">Whole body</tissue>
    </source>
</reference>
<keyword evidence="3 8" id="KW-0812">Transmembrane</keyword>
<organism evidence="9 10">
    <name type="scientific">Ignelater luminosus</name>
    <name type="common">Cucubano</name>
    <name type="synonym">Pyrophorus luminosus</name>
    <dbReference type="NCBI Taxonomy" id="2038154"/>
    <lineage>
        <taxon>Eukaryota</taxon>
        <taxon>Metazoa</taxon>
        <taxon>Ecdysozoa</taxon>
        <taxon>Arthropoda</taxon>
        <taxon>Hexapoda</taxon>
        <taxon>Insecta</taxon>
        <taxon>Pterygota</taxon>
        <taxon>Neoptera</taxon>
        <taxon>Endopterygota</taxon>
        <taxon>Coleoptera</taxon>
        <taxon>Polyphaga</taxon>
        <taxon>Elateriformia</taxon>
        <taxon>Elateroidea</taxon>
        <taxon>Elateridae</taxon>
        <taxon>Agrypninae</taxon>
        <taxon>Pyrophorini</taxon>
        <taxon>Ignelater</taxon>
    </lineage>
</organism>
<feature type="transmembrane region" description="Helical" evidence="8">
    <location>
        <begin position="252"/>
        <end position="272"/>
    </location>
</feature>
<keyword evidence="4 8" id="KW-1133">Transmembrane helix</keyword>
<keyword evidence="6" id="KW-0675">Receptor</keyword>
<dbReference type="Gene3D" id="1.10.287.70">
    <property type="match status" value="2"/>
</dbReference>
<dbReference type="PANTHER" id="PTHR42643:SF38">
    <property type="entry name" value="IONOTROPIC RECEPTOR 100A"/>
    <property type="match status" value="1"/>
</dbReference>
<feature type="transmembrane region" description="Helical" evidence="8">
    <location>
        <begin position="845"/>
        <end position="863"/>
    </location>
</feature>
<dbReference type="PANTHER" id="PTHR42643">
    <property type="entry name" value="IONOTROPIC RECEPTOR 20A-RELATED"/>
    <property type="match status" value="1"/>
</dbReference>
<evidence type="ECO:0000256" key="3">
    <source>
        <dbReference type="ARBA" id="ARBA00022692"/>
    </source>
</evidence>
<sequence length="1067" mass="123187">MLVQFGLAPLTLDTPSIPIVSQIKQHQLNKASSIPRGNFLLLTPQNDIVNIFTVLFGFDIINIAVVSYDKNSFVVYSWDAFAEGSQCGKKPKPLIHRCENATITYKSDLKNLNRCKIKLVSKYETSRDFSKSIFITLMYKLIDVLTEVVNATLQDIVTENQENFLYEKEQGITLSVISFILPKLIEQYDVSDLVYQDNLVWAVPKPREIANVILILSVFGKTLWGVMVTSFATVVFTWWISAKFSYQYQYTYFKDFFRCFLATLSFSLGIPFNLTTITNPTRCIAFSYLFYSVVVITCFQANLISDLTRPTYDHGIKTIEEIWESSLRIMLRDDGRITHIIDDKYEKYANKVILADIVNFTQYLEWAAFHRNITFTIGRRSLKVYVKENNLINVIDNNNMPGLQLLGIMRKGHYFMPTFSKYMRRLVEFGFHEKILSDAERHGYTSTEEKLEVALTLEHLNIDMYMFYTVLAIQRVQSRHKEKLTAIKMLNELLVVISAFNIITTVAELSNESSLLHLLQTLVSSEETLQFIYDDYEGYNQLIQIPNPCIVTHIDKPIRRDLNFYNTYVIFTSNHTSLNRTLTKLRRSYLWNQTNSPRGEFIVLVSSYIDTKILTDIFHKYNLVKFAAFQKISNFPQKQPSRNQGYFKSEKSSILDFSIQNCTYSMRYISVPTVQEREIKMILPYPVAIATTDSPVFKGVFGLGLEFLKIIGKLFKMNASQAFTNNTKALMYHKNNNIYVLLSTTRDMQLYEDYDVSNFFFRDTLNWAVPTPERISTFKTIVTTLDFKVWLAIITILITESILWWLFSKPLKTQVELVNVEICILSSFFIMLGGSSLILPKTNSLRVLLLFYLFYAMQVSTIFQGKLFSGLTDPNLEHGITTMEELTESPLPMIGSPKTKEFTTEYFSNHPVYSKILTKLIVQHPMDLEGNLINIVRFKNCSSVIGKAVLYYCYPKFKHLVRLIERNTSIIEFELTVATRKGHYFWEILNKLSNRVMETGINLKMFSDATVSFSSQAIEDDQGASVLTTYHVSGLFIFWAIGLLLAILVFIVEMYPGFCKKNFVVNI</sequence>
<dbReference type="AlphaFoldDB" id="A0A8K0CWU5"/>
<evidence type="ECO:0000256" key="6">
    <source>
        <dbReference type="ARBA" id="ARBA00023170"/>
    </source>
</evidence>
<evidence type="ECO:0000313" key="9">
    <source>
        <dbReference type="EMBL" id="KAF2893929.1"/>
    </source>
</evidence>
<dbReference type="OrthoDB" id="6692856at2759"/>
<evidence type="ECO:0000256" key="1">
    <source>
        <dbReference type="ARBA" id="ARBA00004651"/>
    </source>
</evidence>
<evidence type="ECO:0000256" key="4">
    <source>
        <dbReference type="ARBA" id="ARBA00022989"/>
    </source>
</evidence>
<evidence type="ECO:0000256" key="7">
    <source>
        <dbReference type="ARBA" id="ARBA00023180"/>
    </source>
</evidence>
<evidence type="ECO:0000256" key="8">
    <source>
        <dbReference type="SAM" id="Phobius"/>
    </source>
</evidence>
<feature type="transmembrane region" description="Helical" evidence="8">
    <location>
        <begin position="284"/>
        <end position="304"/>
    </location>
</feature>
<proteinExistence type="predicted"/>
<evidence type="ECO:0000313" key="10">
    <source>
        <dbReference type="Proteomes" id="UP000801492"/>
    </source>
</evidence>
<feature type="transmembrane region" description="Helical" evidence="8">
    <location>
        <begin position="789"/>
        <end position="807"/>
    </location>
</feature>
<feature type="transmembrane region" description="Helical" evidence="8">
    <location>
        <begin position="819"/>
        <end position="839"/>
    </location>
</feature>
<feature type="transmembrane region" description="Helical" evidence="8">
    <location>
        <begin position="212"/>
        <end position="240"/>
    </location>
</feature>
<dbReference type="InterPro" id="IPR052192">
    <property type="entry name" value="Insect_Ionotropic_Sensory_Rcpt"/>
</dbReference>
<comment type="caution">
    <text evidence="9">The sequence shown here is derived from an EMBL/GenBank/DDBJ whole genome shotgun (WGS) entry which is preliminary data.</text>
</comment>
<dbReference type="GO" id="GO:0005886">
    <property type="term" value="C:plasma membrane"/>
    <property type="evidence" value="ECO:0007669"/>
    <property type="project" value="UniProtKB-SubCell"/>
</dbReference>
<evidence type="ECO:0000256" key="5">
    <source>
        <dbReference type="ARBA" id="ARBA00023136"/>
    </source>
</evidence>
<evidence type="ECO:0000256" key="2">
    <source>
        <dbReference type="ARBA" id="ARBA00022475"/>
    </source>
</evidence>
<dbReference type="Proteomes" id="UP000801492">
    <property type="component" value="Unassembled WGS sequence"/>
</dbReference>
<gene>
    <name evidence="9" type="ORF">ILUMI_12239</name>
</gene>
<name>A0A8K0CWU5_IGNLU</name>
<accession>A0A8K0CWU5</accession>
<feature type="transmembrane region" description="Helical" evidence="8">
    <location>
        <begin position="1032"/>
        <end position="1052"/>
    </location>
</feature>
<evidence type="ECO:0008006" key="11">
    <source>
        <dbReference type="Google" id="ProtNLM"/>
    </source>
</evidence>
<comment type="subcellular location">
    <subcellularLocation>
        <location evidence="1">Cell membrane</location>
        <topology evidence="1">Multi-pass membrane protein</topology>
    </subcellularLocation>
</comment>
<dbReference type="EMBL" id="VTPC01007531">
    <property type="protein sequence ID" value="KAF2893929.1"/>
    <property type="molecule type" value="Genomic_DNA"/>
</dbReference>
<keyword evidence="2" id="KW-1003">Cell membrane</keyword>
<keyword evidence="5 8" id="KW-0472">Membrane</keyword>
<keyword evidence="10" id="KW-1185">Reference proteome</keyword>
<keyword evidence="7" id="KW-0325">Glycoprotein</keyword>
<protein>
    <recommendedName>
        <fullName evidence="11">Ionotropic receptor</fullName>
    </recommendedName>
</protein>